<dbReference type="NCBIfam" id="TIGR02883">
    <property type="entry name" value="spore_cwlD"/>
    <property type="match status" value="1"/>
</dbReference>
<keyword evidence="5" id="KW-1185">Reference proteome</keyword>
<dbReference type="InterPro" id="IPR014234">
    <property type="entry name" value="Spore_CwlD"/>
</dbReference>
<evidence type="ECO:0000313" key="4">
    <source>
        <dbReference type="EMBL" id="RUQ24153.1"/>
    </source>
</evidence>
<keyword evidence="2" id="KW-0472">Membrane</keyword>
<dbReference type="Pfam" id="PF01520">
    <property type="entry name" value="Amidase_3"/>
    <property type="match status" value="1"/>
</dbReference>
<gene>
    <name evidence="4" type="primary">cwlD</name>
    <name evidence="4" type="ORF">ELQ35_22235</name>
</gene>
<dbReference type="InterPro" id="IPR050695">
    <property type="entry name" value="N-acetylmuramoyl_amidase_3"/>
</dbReference>
<dbReference type="GO" id="GO:0030288">
    <property type="term" value="C:outer membrane-bounded periplasmic space"/>
    <property type="evidence" value="ECO:0007669"/>
    <property type="project" value="TreeGrafter"/>
</dbReference>
<dbReference type="PANTHER" id="PTHR30404">
    <property type="entry name" value="N-ACETYLMURAMOYL-L-ALANINE AMIDASE"/>
    <property type="match status" value="1"/>
</dbReference>
<dbReference type="RefSeq" id="WP_126867355.1">
    <property type="nucleotide sequence ID" value="NZ_JAUSTX010000019.1"/>
</dbReference>
<name>A0A433H786_9BACI</name>
<dbReference type="PANTHER" id="PTHR30404:SF0">
    <property type="entry name" value="N-ACETYLMURAMOYL-L-ALANINE AMIDASE AMIC"/>
    <property type="match status" value="1"/>
</dbReference>
<dbReference type="GO" id="GO:0009253">
    <property type="term" value="P:peptidoglycan catabolic process"/>
    <property type="evidence" value="ECO:0007669"/>
    <property type="project" value="InterPro"/>
</dbReference>
<dbReference type="EC" id="3.5.1.28" evidence="4"/>
<dbReference type="Proteomes" id="UP000267430">
    <property type="component" value="Unassembled WGS sequence"/>
</dbReference>
<dbReference type="SUPFAM" id="SSF53187">
    <property type="entry name" value="Zn-dependent exopeptidases"/>
    <property type="match status" value="1"/>
</dbReference>
<dbReference type="InterPro" id="IPR002508">
    <property type="entry name" value="MurNAc-LAA_cat"/>
</dbReference>
<evidence type="ECO:0000259" key="3">
    <source>
        <dbReference type="SMART" id="SM00646"/>
    </source>
</evidence>
<dbReference type="AlphaFoldDB" id="A0A433H786"/>
<evidence type="ECO:0000256" key="1">
    <source>
        <dbReference type="ARBA" id="ARBA00022801"/>
    </source>
</evidence>
<reference evidence="4 5" key="1">
    <citation type="submission" date="2018-12" db="EMBL/GenBank/DDBJ databases">
        <title>Bacillus chawlae sp. nov., Bacillus glennii sp. nov., and Bacillus saganii sp. nov. Isolated from the Vehicle Assembly Building at Kennedy Space Center where the Viking Spacecraft were Assembled.</title>
        <authorList>
            <person name="Seuylemezian A."/>
            <person name="Vaishampayan P."/>
        </authorList>
    </citation>
    <scope>NUCLEOTIDE SEQUENCE [LARGE SCALE GENOMIC DNA]</scope>
    <source>
        <strain evidence="4 5">L5</strain>
    </source>
</reference>
<dbReference type="SMART" id="SM00646">
    <property type="entry name" value="Ami_3"/>
    <property type="match status" value="1"/>
</dbReference>
<evidence type="ECO:0000256" key="2">
    <source>
        <dbReference type="SAM" id="Phobius"/>
    </source>
</evidence>
<keyword evidence="2" id="KW-0812">Transmembrane</keyword>
<feature type="transmembrane region" description="Helical" evidence="2">
    <location>
        <begin position="7"/>
        <end position="26"/>
    </location>
</feature>
<feature type="domain" description="MurNAc-LAA" evidence="3">
    <location>
        <begin position="115"/>
        <end position="226"/>
    </location>
</feature>
<accession>A0A433H786</accession>
<sequence>MRRKLKYTGFAIGFIVLFLIVTVKFVDDDSWNSWNLPLSGKIIILDAGHGGPDGGANVQSVLEKEIALKVTFKIRDFFQEQGALVIMTRENDSDLADENTKGIRNRKHEDLQNRVKMINNSEADLFLSVHLNAFPSGRWKGAQTFYTSRYEENEQVAKFIQAEIKRNLENTDREAKSIENVYLMRNAKKPGALVELGFLSNQEDRLNLLKDSYQEKIAASVYKGALRYFTEEELPDNE</sequence>
<dbReference type="CDD" id="cd02696">
    <property type="entry name" value="MurNAc-LAA"/>
    <property type="match status" value="1"/>
</dbReference>
<evidence type="ECO:0000313" key="5">
    <source>
        <dbReference type="Proteomes" id="UP000267430"/>
    </source>
</evidence>
<organism evidence="4 5">
    <name type="scientific">Peribacillus cavernae</name>
    <dbReference type="NCBI Taxonomy" id="1674310"/>
    <lineage>
        <taxon>Bacteria</taxon>
        <taxon>Bacillati</taxon>
        <taxon>Bacillota</taxon>
        <taxon>Bacilli</taxon>
        <taxon>Bacillales</taxon>
        <taxon>Bacillaceae</taxon>
        <taxon>Peribacillus</taxon>
    </lineage>
</organism>
<keyword evidence="2" id="KW-1133">Transmembrane helix</keyword>
<proteinExistence type="predicted"/>
<dbReference type="GO" id="GO:0008745">
    <property type="term" value="F:N-acetylmuramoyl-L-alanine amidase activity"/>
    <property type="evidence" value="ECO:0007669"/>
    <property type="project" value="UniProtKB-EC"/>
</dbReference>
<keyword evidence="1 4" id="KW-0378">Hydrolase</keyword>
<dbReference type="Gene3D" id="3.40.630.40">
    <property type="entry name" value="Zn-dependent exopeptidases"/>
    <property type="match status" value="1"/>
</dbReference>
<protein>
    <submittedName>
        <fullName evidence="4">N-acetylmuramoyl-L-alanine amidase CwlD</fullName>
        <ecNumber evidence="4">3.5.1.28</ecNumber>
    </submittedName>
</protein>
<dbReference type="OrthoDB" id="9806267at2"/>
<comment type="caution">
    <text evidence="4">The sequence shown here is derived from an EMBL/GenBank/DDBJ whole genome shotgun (WGS) entry which is preliminary data.</text>
</comment>
<dbReference type="EMBL" id="RYZZ01000058">
    <property type="protein sequence ID" value="RUQ24153.1"/>
    <property type="molecule type" value="Genomic_DNA"/>
</dbReference>